<evidence type="ECO:0000313" key="8">
    <source>
        <dbReference type="Proteomes" id="UP000006860"/>
    </source>
</evidence>
<dbReference type="Pfam" id="PF00884">
    <property type="entry name" value="Sulfatase"/>
    <property type="match status" value="1"/>
</dbReference>
<protein>
    <submittedName>
        <fullName evidence="7">Steryl-sulfatase</fullName>
        <ecNumber evidence="7">3.1.6.2</ecNumber>
    </submittedName>
</protein>
<dbReference type="InterPro" id="IPR017850">
    <property type="entry name" value="Alkaline_phosphatase_core_sf"/>
</dbReference>
<dbReference type="EC" id="3.1.6.2" evidence="7"/>
<dbReference type="GO" id="GO:0004773">
    <property type="term" value="F:steryl-sulfatase activity"/>
    <property type="evidence" value="ECO:0007669"/>
    <property type="project" value="UniProtKB-EC"/>
</dbReference>
<dbReference type="eggNOG" id="COG3119">
    <property type="taxonomic scope" value="Bacteria"/>
</dbReference>
<dbReference type="CDD" id="cd16026">
    <property type="entry name" value="GALNS_like"/>
    <property type="match status" value="1"/>
</dbReference>
<dbReference type="GO" id="GO:0046872">
    <property type="term" value="F:metal ion binding"/>
    <property type="evidence" value="ECO:0007669"/>
    <property type="project" value="UniProtKB-KW"/>
</dbReference>
<dbReference type="PANTHER" id="PTHR42693:SF53">
    <property type="entry name" value="ENDO-4-O-SULFATASE"/>
    <property type="match status" value="1"/>
</dbReference>
<gene>
    <name evidence="7" type="ordered locus">Plabr_3154</name>
</gene>
<keyword evidence="5" id="KW-0732">Signal</keyword>
<dbReference type="RefSeq" id="WP_013629472.1">
    <property type="nucleotide sequence ID" value="NC_015174.1"/>
</dbReference>
<dbReference type="STRING" id="756272.Plabr_3154"/>
<evidence type="ECO:0000256" key="3">
    <source>
        <dbReference type="ARBA" id="ARBA00022801"/>
    </source>
</evidence>
<feature type="signal peptide" evidence="5">
    <location>
        <begin position="1"/>
        <end position="27"/>
    </location>
</feature>
<evidence type="ECO:0000256" key="2">
    <source>
        <dbReference type="ARBA" id="ARBA00022723"/>
    </source>
</evidence>
<name>F0SIS7_RUBBR</name>
<organism evidence="7 8">
    <name type="scientific">Rubinisphaera brasiliensis (strain ATCC 49424 / DSM 5305 / JCM 21570 / IAM 15109 / NBRC 103401 / IFAM 1448)</name>
    <name type="common">Planctomyces brasiliensis</name>
    <dbReference type="NCBI Taxonomy" id="756272"/>
    <lineage>
        <taxon>Bacteria</taxon>
        <taxon>Pseudomonadati</taxon>
        <taxon>Planctomycetota</taxon>
        <taxon>Planctomycetia</taxon>
        <taxon>Planctomycetales</taxon>
        <taxon>Planctomycetaceae</taxon>
        <taxon>Rubinisphaera</taxon>
    </lineage>
</organism>
<dbReference type="SUPFAM" id="SSF53649">
    <property type="entry name" value="Alkaline phosphatase-like"/>
    <property type="match status" value="1"/>
</dbReference>
<dbReference type="Gene3D" id="3.40.720.10">
    <property type="entry name" value="Alkaline Phosphatase, subunit A"/>
    <property type="match status" value="1"/>
</dbReference>
<evidence type="ECO:0000313" key="7">
    <source>
        <dbReference type="EMBL" id="ADY60751.1"/>
    </source>
</evidence>
<dbReference type="PANTHER" id="PTHR42693">
    <property type="entry name" value="ARYLSULFATASE FAMILY MEMBER"/>
    <property type="match status" value="1"/>
</dbReference>
<dbReference type="KEGG" id="pbs:Plabr_3154"/>
<dbReference type="PROSITE" id="PS00149">
    <property type="entry name" value="SULFATASE_2"/>
    <property type="match status" value="1"/>
</dbReference>
<dbReference type="InterPro" id="IPR050738">
    <property type="entry name" value="Sulfatase"/>
</dbReference>
<dbReference type="PROSITE" id="PS00523">
    <property type="entry name" value="SULFATASE_1"/>
    <property type="match status" value="1"/>
</dbReference>
<dbReference type="AlphaFoldDB" id="F0SIS7"/>
<dbReference type="GO" id="GO:0004065">
    <property type="term" value="F:arylsulfatase activity"/>
    <property type="evidence" value="ECO:0007669"/>
    <property type="project" value="TreeGrafter"/>
</dbReference>
<keyword evidence="4" id="KW-0106">Calcium</keyword>
<feature type="domain" description="Sulfatase N-terminal" evidence="6">
    <location>
        <begin position="34"/>
        <end position="337"/>
    </location>
</feature>
<dbReference type="OrthoDB" id="9803751at2"/>
<evidence type="ECO:0000259" key="6">
    <source>
        <dbReference type="Pfam" id="PF00884"/>
    </source>
</evidence>
<keyword evidence="8" id="KW-1185">Reference proteome</keyword>
<dbReference type="InterPro" id="IPR000917">
    <property type="entry name" value="Sulfatase_N"/>
</dbReference>
<dbReference type="Gene3D" id="3.30.1120.10">
    <property type="match status" value="1"/>
</dbReference>
<keyword evidence="3 7" id="KW-0378">Hydrolase</keyword>
<dbReference type="HOGENOM" id="CLU_006332_10_4_0"/>
<proteinExistence type="inferred from homology"/>
<sequence length="443" mass="48888">MQCLKYFQASLQVLCLAFWCSIPTAQSAEIQQQPNVVLILVDDLGYGDLGCYGSESIRTPRLDRMAASGMKLTSFYAAAPICTPTRAALMTGCYATRVGLPTPLHVYDEIGINESEFTLGEAMQQCGYETVCVGKWHLGHQPRFYPTEHGFNHYWGTPLGHMFNRPAVGKAIGDTSDLFLDDTREIPFPEDADLTERLTEKAVEFIEAKRDRPFFLFLAHPMPHEPLAASEKFADRSQAGLYGDVVECLDWSTGEVLDALERTGQAENTLVAFLSDNGPKKGHGTTAGLRGFKHDPYEGGMRVPCIIAAQGLIPAGQTSDEICNVMDWYPTLVNLAGGTTVSEQVRDGKNLTPLLTGETATGPHDEFFYFVRHGVLAGVRRGPMKLLKHRQAVELFNLQEDPAESRNLAKQQPQLVQELSDRMDAFAAEVEASRRPAAGEKNR</sequence>
<reference evidence="8" key="1">
    <citation type="submission" date="2011-02" db="EMBL/GenBank/DDBJ databases">
        <title>The complete genome of Planctomyces brasiliensis DSM 5305.</title>
        <authorList>
            <person name="Lucas S."/>
            <person name="Copeland A."/>
            <person name="Lapidus A."/>
            <person name="Bruce D."/>
            <person name="Goodwin L."/>
            <person name="Pitluck S."/>
            <person name="Kyrpides N."/>
            <person name="Mavromatis K."/>
            <person name="Pagani I."/>
            <person name="Ivanova N."/>
            <person name="Ovchinnikova G."/>
            <person name="Lu M."/>
            <person name="Detter J.C."/>
            <person name="Han C."/>
            <person name="Land M."/>
            <person name="Hauser L."/>
            <person name="Markowitz V."/>
            <person name="Cheng J.-F."/>
            <person name="Hugenholtz P."/>
            <person name="Woyke T."/>
            <person name="Wu D."/>
            <person name="Tindall B."/>
            <person name="Pomrenke H.G."/>
            <person name="Brambilla E."/>
            <person name="Klenk H.-P."/>
            <person name="Eisen J.A."/>
        </authorList>
    </citation>
    <scope>NUCLEOTIDE SEQUENCE [LARGE SCALE GENOMIC DNA]</scope>
    <source>
        <strain evidence="8">ATCC 49424 / DSM 5305 / JCM 21570 / NBRC 103401 / IFAM 1448</strain>
    </source>
</reference>
<evidence type="ECO:0000256" key="1">
    <source>
        <dbReference type="ARBA" id="ARBA00008779"/>
    </source>
</evidence>
<dbReference type="InterPro" id="IPR024607">
    <property type="entry name" value="Sulfatase_CS"/>
</dbReference>
<evidence type="ECO:0000256" key="5">
    <source>
        <dbReference type="SAM" id="SignalP"/>
    </source>
</evidence>
<keyword evidence="2" id="KW-0479">Metal-binding</keyword>
<feature type="chain" id="PRO_5003260412" evidence="5">
    <location>
        <begin position="28"/>
        <end position="443"/>
    </location>
</feature>
<dbReference type="EMBL" id="CP002546">
    <property type="protein sequence ID" value="ADY60751.1"/>
    <property type="molecule type" value="Genomic_DNA"/>
</dbReference>
<comment type="similarity">
    <text evidence="1">Belongs to the sulfatase family.</text>
</comment>
<evidence type="ECO:0000256" key="4">
    <source>
        <dbReference type="ARBA" id="ARBA00022837"/>
    </source>
</evidence>
<accession>F0SIS7</accession>
<dbReference type="Proteomes" id="UP000006860">
    <property type="component" value="Chromosome"/>
</dbReference>